<protein>
    <submittedName>
        <fullName evidence="1">Uncharacterized protein</fullName>
    </submittedName>
</protein>
<reference evidence="1 2" key="1">
    <citation type="journal article" date="2023" name="Plants (Basel)">
        <title>Bridging the Gap: Combining Genomics and Transcriptomics Approaches to Understand Stylosanthes scabra, an Orphan Legume from the Brazilian Caatinga.</title>
        <authorList>
            <person name="Ferreira-Neto J.R.C."/>
            <person name="da Silva M.D."/>
            <person name="Binneck E."/>
            <person name="de Melo N.F."/>
            <person name="da Silva R.H."/>
            <person name="de Melo A.L.T.M."/>
            <person name="Pandolfi V."/>
            <person name="Bustamante F.O."/>
            <person name="Brasileiro-Vidal A.C."/>
            <person name="Benko-Iseppon A.M."/>
        </authorList>
    </citation>
    <scope>NUCLEOTIDE SEQUENCE [LARGE SCALE GENOMIC DNA]</scope>
    <source>
        <tissue evidence="1">Leaves</tissue>
    </source>
</reference>
<evidence type="ECO:0000313" key="2">
    <source>
        <dbReference type="Proteomes" id="UP001341840"/>
    </source>
</evidence>
<proteinExistence type="predicted"/>
<keyword evidence="2" id="KW-1185">Reference proteome</keyword>
<organism evidence="1 2">
    <name type="scientific">Stylosanthes scabra</name>
    <dbReference type="NCBI Taxonomy" id="79078"/>
    <lineage>
        <taxon>Eukaryota</taxon>
        <taxon>Viridiplantae</taxon>
        <taxon>Streptophyta</taxon>
        <taxon>Embryophyta</taxon>
        <taxon>Tracheophyta</taxon>
        <taxon>Spermatophyta</taxon>
        <taxon>Magnoliopsida</taxon>
        <taxon>eudicotyledons</taxon>
        <taxon>Gunneridae</taxon>
        <taxon>Pentapetalae</taxon>
        <taxon>rosids</taxon>
        <taxon>fabids</taxon>
        <taxon>Fabales</taxon>
        <taxon>Fabaceae</taxon>
        <taxon>Papilionoideae</taxon>
        <taxon>50 kb inversion clade</taxon>
        <taxon>dalbergioids sensu lato</taxon>
        <taxon>Dalbergieae</taxon>
        <taxon>Pterocarpus clade</taxon>
        <taxon>Stylosanthes</taxon>
    </lineage>
</organism>
<accession>A0ABU6S7Y7</accession>
<comment type="caution">
    <text evidence="1">The sequence shown here is derived from an EMBL/GenBank/DDBJ whole genome shotgun (WGS) entry which is preliminary data.</text>
</comment>
<dbReference type="EMBL" id="JASCZI010060473">
    <property type="protein sequence ID" value="MED6132437.1"/>
    <property type="molecule type" value="Genomic_DNA"/>
</dbReference>
<evidence type="ECO:0000313" key="1">
    <source>
        <dbReference type="EMBL" id="MED6132437.1"/>
    </source>
</evidence>
<gene>
    <name evidence="1" type="ORF">PIB30_019036</name>
</gene>
<name>A0ABU6S7Y7_9FABA</name>
<dbReference type="Proteomes" id="UP001341840">
    <property type="component" value="Unassembled WGS sequence"/>
</dbReference>
<sequence>MADGGKGVWYLMFLREWHDMWWDRAQSRLDLDMAVGGAQPSRQIPEAPQMVQPEDGELLEVHSRVVRRCSQEYHPRAYTPDVDHPPKNYTRWVARLIGHSSFYPVPNVSFLGTPIRHTQPFALMSDSTPTSTYEAPH</sequence>